<reference evidence="4 5" key="1">
    <citation type="submission" date="2023-03" db="EMBL/GenBank/DDBJ databases">
        <title>Genome insight into feeding habits of ladybird beetles.</title>
        <authorList>
            <person name="Li H.-S."/>
            <person name="Huang Y.-H."/>
            <person name="Pang H."/>
        </authorList>
    </citation>
    <scope>NUCLEOTIDE SEQUENCE [LARGE SCALE GENOMIC DNA]</scope>
    <source>
        <strain evidence="4">SYSU_2023b</strain>
        <tissue evidence="4">Whole body</tissue>
    </source>
</reference>
<comment type="similarity">
    <text evidence="1">Belongs to the short-chain dehydrogenases/reductases (SDR) family.</text>
</comment>
<dbReference type="InterPro" id="IPR002347">
    <property type="entry name" value="SDR_fam"/>
</dbReference>
<evidence type="ECO:0000256" key="1">
    <source>
        <dbReference type="ARBA" id="ARBA00006484"/>
    </source>
</evidence>
<dbReference type="EMBL" id="JARQZJ010000001">
    <property type="protein sequence ID" value="KAK9869531.1"/>
    <property type="molecule type" value="Genomic_DNA"/>
</dbReference>
<accession>A0AAW1THC1</accession>
<sequence length="246" mass="27001">MFEIEGKVALVTGGASGIGLETVKALLKNGVRGVVLADLNIEDGLTESEKLANEFGKTRVLFVHTDISNKKSFENAFKRTISEFGNIDILIAVNLTGTIHGSFLAIENYILKHRTGSEGVIINTSSLFGCYANPSCPIYVATKFGVVGLTLSLGMKENYENTKIKVIAVAPGKTSTKITENFKCRNERYEAMVAHTLDLLVPQTAAFVADEMIKLIREKPSGTIWVCEESLESYEYIPPMPRKKVF</sequence>
<evidence type="ECO:0000256" key="2">
    <source>
        <dbReference type="ARBA" id="ARBA00023002"/>
    </source>
</evidence>
<gene>
    <name evidence="4" type="ORF">WA026_003285</name>
</gene>
<name>A0AAW1THC1_9CUCU</name>
<evidence type="ECO:0000313" key="4">
    <source>
        <dbReference type="EMBL" id="KAK9869531.1"/>
    </source>
</evidence>
<keyword evidence="5" id="KW-1185">Reference proteome</keyword>
<dbReference type="AlphaFoldDB" id="A0AAW1THC1"/>
<evidence type="ECO:0000259" key="3">
    <source>
        <dbReference type="Pfam" id="PF08659"/>
    </source>
</evidence>
<dbReference type="Proteomes" id="UP001431783">
    <property type="component" value="Unassembled WGS sequence"/>
</dbReference>
<dbReference type="Pfam" id="PF00106">
    <property type="entry name" value="adh_short"/>
    <property type="match status" value="1"/>
</dbReference>
<dbReference type="PRINTS" id="PR00081">
    <property type="entry name" value="GDHRDH"/>
</dbReference>
<dbReference type="GO" id="GO:0016616">
    <property type="term" value="F:oxidoreductase activity, acting on the CH-OH group of donors, NAD or NADP as acceptor"/>
    <property type="evidence" value="ECO:0007669"/>
    <property type="project" value="TreeGrafter"/>
</dbReference>
<dbReference type="Pfam" id="PF08659">
    <property type="entry name" value="KR"/>
    <property type="match status" value="1"/>
</dbReference>
<feature type="domain" description="Ketoreductase (KR)" evidence="3">
    <location>
        <begin position="9"/>
        <end position="88"/>
    </location>
</feature>
<comment type="caution">
    <text evidence="4">The sequence shown here is derived from an EMBL/GenBank/DDBJ whole genome shotgun (WGS) entry which is preliminary data.</text>
</comment>
<dbReference type="Gene3D" id="3.40.50.720">
    <property type="entry name" value="NAD(P)-binding Rossmann-like Domain"/>
    <property type="match status" value="2"/>
</dbReference>
<evidence type="ECO:0000313" key="5">
    <source>
        <dbReference type="Proteomes" id="UP001431783"/>
    </source>
</evidence>
<dbReference type="InterPro" id="IPR036291">
    <property type="entry name" value="NAD(P)-bd_dom_sf"/>
</dbReference>
<dbReference type="InterPro" id="IPR013968">
    <property type="entry name" value="PKS_KR"/>
</dbReference>
<protein>
    <recommendedName>
        <fullName evidence="3">Ketoreductase (KR) domain-containing protein</fullName>
    </recommendedName>
</protein>
<dbReference type="PANTHER" id="PTHR44229:SF8">
    <property type="entry name" value="ALCOHOL DEHYDROGENASE-RELATED"/>
    <property type="match status" value="1"/>
</dbReference>
<dbReference type="PANTHER" id="PTHR44229">
    <property type="entry name" value="15-HYDROXYPROSTAGLANDIN DEHYDROGENASE [NAD(+)]"/>
    <property type="match status" value="1"/>
</dbReference>
<dbReference type="GO" id="GO:0005737">
    <property type="term" value="C:cytoplasm"/>
    <property type="evidence" value="ECO:0007669"/>
    <property type="project" value="TreeGrafter"/>
</dbReference>
<dbReference type="SUPFAM" id="SSF51735">
    <property type="entry name" value="NAD(P)-binding Rossmann-fold domains"/>
    <property type="match status" value="1"/>
</dbReference>
<dbReference type="PROSITE" id="PS00061">
    <property type="entry name" value="ADH_SHORT"/>
    <property type="match status" value="1"/>
</dbReference>
<proteinExistence type="inferred from homology"/>
<organism evidence="4 5">
    <name type="scientific">Henosepilachna vigintioctopunctata</name>
    <dbReference type="NCBI Taxonomy" id="420089"/>
    <lineage>
        <taxon>Eukaryota</taxon>
        <taxon>Metazoa</taxon>
        <taxon>Ecdysozoa</taxon>
        <taxon>Arthropoda</taxon>
        <taxon>Hexapoda</taxon>
        <taxon>Insecta</taxon>
        <taxon>Pterygota</taxon>
        <taxon>Neoptera</taxon>
        <taxon>Endopterygota</taxon>
        <taxon>Coleoptera</taxon>
        <taxon>Polyphaga</taxon>
        <taxon>Cucujiformia</taxon>
        <taxon>Coccinelloidea</taxon>
        <taxon>Coccinellidae</taxon>
        <taxon>Epilachninae</taxon>
        <taxon>Epilachnini</taxon>
        <taxon>Henosepilachna</taxon>
    </lineage>
</organism>
<dbReference type="InterPro" id="IPR020904">
    <property type="entry name" value="Sc_DH/Rdtase_CS"/>
</dbReference>
<keyword evidence="2" id="KW-0560">Oxidoreductase</keyword>